<evidence type="ECO:0000313" key="1">
    <source>
        <dbReference type="EMBL" id="EBA40558.1"/>
    </source>
</evidence>
<dbReference type="Proteomes" id="UP000002979">
    <property type="component" value="Unassembled WGS sequence"/>
</dbReference>
<reference evidence="1 2" key="2">
    <citation type="submission" date="2007-04" db="EMBL/GenBank/DDBJ databases">
        <authorList>
            <person name="Fulton L."/>
            <person name="Clifton S."/>
            <person name="Fulton B."/>
            <person name="Xu J."/>
            <person name="Minx P."/>
            <person name="Mardis E.R."/>
            <person name="Wilson R.K."/>
        </authorList>
    </citation>
    <scope>NUCLEOTIDE SEQUENCE [LARGE SCALE GENOMIC DNA]</scope>
    <source>
        <strain evidence="2">ATCC 25986 / DSM 3979 / JCM 10188 / KCTC 3647 / NCTC 11838 / VPI 1003</strain>
    </source>
</reference>
<proteinExistence type="predicted"/>
<comment type="caution">
    <text evidence="1">The sequence shown here is derived from an EMBL/GenBank/DDBJ whole genome shotgun (WGS) entry which is preliminary data.</text>
</comment>
<dbReference type="AlphaFoldDB" id="A4E750"/>
<sequence length="87" mass="9340">MSSIVMTLANHLDKGIRLILGLNMDQLGNKPALAVHKLARSLNIRLQSKIAVQQSPSTTSKATNSLNNTAKTVPLIPVNRTATPMIP</sequence>
<reference evidence="1 2" key="1">
    <citation type="submission" date="2007-01" db="EMBL/GenBank/DDBJ databases">
        <title>Draft genome sequence of Collinsella aerofaciens (ATCC 25986).</title>
        <authorList>
            <person name="Sudarsanam P."/>
            <person name="Ley R."/>
            <person name="Guruge J."/>
            <person name="Turnbaugh P.J."/>
            <person name="Mahowald M."/>
            <person name="Liep D."/>
            <person name="Gordon J."/>
        </authorList>
    </citation>
    <scope>NUCLEOTIDE SEQUENCE [LARGE SCALE GENOMIC DNA]</scope>
    <source>
        <strain evidence="2">ATCC 25986 / DSM 3979 / JCM 10188 / KCTC 3647 / NCTC 11838 / VPI 1003</strain>
    </source>
</reference>
<protein>
    <submittedName>
        <fullName evidence="1">Uncharacterized protein</fullName>
    </submittedName>
</protein>
<dbReference type="EMBL" id="AAVN02000001">
    <property type="protein sequence ID" value="EBA40558.1"/>
    <property type="molecule type" value="Genomic_DNA"/>
</dbReference>
<accession>A4E750</accession>
<name>A4E750_COLAA</name>
<evidence type="ECO:0000313" key="2">
    <source>
        <dbReference type="Proteomes" id="UP000002979"/>
    </source>
</evidence>
<organism evidence="1 2">
    <name type="scientific">Collinsella aerofaciens (strain ATCC 25986 / DSM 3979 / JCM 10188 / KCTC 3647 / NCTC 11838 / VPI 1003)</name>
    <dbReference type="NCBI Taxonomy" id="411903"/>
    <lineage>
        <taxon>Bacteria</taxon>
        <taxon>Bacillati</taxon>
        <taxon>Actinomycetota</taxon>
        <taxon>Coriobacteriia</taxon>
        <taxon>Coriobacteriales</taxon>
        <taxon>Coriobacteriaceae</taxon>
        <taxon>Collinsella</taxon>
    </lineage>
</organism>
<gene>
    <name evidence="1" type="ORF">COLAER_00228</name>
</gene>